<comment type="subcellular location">
    <subcellularLocation>
        <location evidence="1">Membrane</location>
        <topology evidence="1">Multi-pass membrane protein</topology>
    </subcellularLocation>
</comment>
<feature type="transmembrane region" description="Helical" evidence="7">
    <location>
        <begin position="668"/>
        <end position="687"/>
    </location>
</feature>
<proteinExistence type="inferred from homology"/>
<evidence type="ECO:0000256" key="5">
    <source>
        <dbReference type="ARBA" id="ARBA00023136"/>
    </source>
</evidence>
<gene>
    <name evidence="9" type="ORF">LOD99_8108</name>
</gene>
<accession>A0AAV7JJ21</accession>
<dbReference type="InterPro" id="IPR012496">
    <property type="entry name" value="TMC_dom"/>
</dbReference>
<feature type="transmembrane region" description="Helical" evidence="7">
    <location>
        <begin position="446"/>
        <end position="467"/>
    </location>
</feature>
<dbReference type="InterPro" id="IPR038900">
    <property type="entry name" value="TMC"/>
</dbReference>
<evidence type="ECO:0000313" key="10">
    <source>
        <dbReference type="Proteomes" id="UP001165289"/>
    </source>
</evidence>
<feature type="transmembrane region" description="Helical" evidence="7">
    <location>
        <begin position="551"/>
        <end position="571"/>
    </location>
</feature>
<keyword evidence="10" id="KW-1185">Reference proteome</keyword>
<evidence type="ECO:0000256" key="2">
    <source>
        <dbReference type="ARBA" id="ARBA00006510"/>
    </source>
</evidence>
<feature type="transmembrane region" description="Helical" evidence="7">
    <location>
        <begin position="754"/>
        <end position="773"/>
    </location>
</feature>
<feature type="transmembrane region" description="Helical" evidence="7">
    <location>
        <begin position="216"/>
        <end position="236"/>
    </location>
</feature>
<feature type="transmembrane region" description="Helical" evidence="7">
    <location>
        <begin position="299"/>
        <end position="319"/>
    </location>
</feature>
<keyword evidence="5 7" id="KW-0472">Membrane</keyword>
<feature type="transmembrane region" description="Helical" evidence="7">
    <location>
        <begin position="488"/>
        <end position="507"/>
    </location>
</feature>
<evidence type="ECO:0000256" key="6">
    <source>
        <dbReference type="SAM" id="MobiDB-lite"/>
    </source>
</evidence>
<dbReference type="PANTHER" id="PTHR23302">
    <property type="entry name" value="TRANSMEMBRANE CHANNEL-RELATED"/>
    <property type="match status" value="1"/>
</dbReference>
<keyword evidence="3 7" id="KW-0812">Transmembrane</keyword>
<dbReference type="GO" id="GO:0005886">
    <property type="term" value="C:plasma membrane"/>
    <property type="evidence" value="ECO:0007669"/>
    <property type="project" value="InterPro"/>
</dbReference>
<comment type="similarity">
    <text evidence="2">Belongs to the TMC family.</text>
</comment>
<feature type="transmembrane region" description="Helical" evidence="7">
    <location>
        <begin position="583"/>
        <end position="601"/>
    </location>
</feature>
<dbReference type="AlphaFoldDB" id="A0AAV7JJ21"/>
<organism evidence="9 10">
    <name type="scientific">Oopsacas minuta</name>
    <dbReference type="NCBI Taxonomy" id="111878"/>
    <lineage>
        <taxon>Eukaryota</taxon>
        <taxon>Metazoa</taxon>
        <taxon>Porifera</taxon>
        <taxon>Hexactinellida</taxon>
        <taxon>Hexasterophora</taxon>
        <taxon>Lyssacinosida</taxon>
        <taxon>Leucopsacidae</taxon>
        <taxon>Oopsacas</taxon>
    </lineage>
</organism>
<reference evidence="9 10" key="1">
    <citation type="journal article" date="2023" name="BMC Biol.">
        <title>The compact genome of the sponge Oopsacas minuta (Hexactinellida) is lacking key metazoan core genes.</title>
        <authorList>
            <person name="Santini S."/>
            <person name="Schenkelaars Q."/>
            <person name="Jourda C."/>
            <person name="Duchesne M."/>
            <person name="Belahbib H."/>
            <person name="Rocher C."/>
            <person name="Selva M."/>
            <person name="Riesgo A."/>
            <person name="Vervoort M."/>
            <person name="Leys S.P."/>
            <person name="Kodjabachian L."/>
            <person name="Le Bivic A."/>
            <person name="Borchiellini C."/>
            <person name="Claverie J.M."/>
            <person name="Renard E."/>
        </authorList>
    </citation>
    <scope>NUCLEOTIDE SEQUENCE [LARGE SCALE GENOMIC DNA]</scope>
    <source>
        <strain evidence="9">SPO-2</strain>
    </source>
</reference>
<evidence type="ECO:0000313" key="9">
    <source>
        <dbReference type="EMBL" id="KAI6648476.1"/>
    </source>
</evidence>
<feature type="transmembrane region" description="Helical" evidence="7">
    <location>
        <begin position="633"/>
        <end position="656"/>
    </location>
</feature>
<name>A0AAV7JJ21_9METZ</name>
<feature type="region of interest" description="Disordered" evidence="6">
    <location>
        <begin position="1"/>
        <end position="20"/>
    </location>
</feature>
<evidence type="ECO:0000256" key="4">
    <source>
        <dbReference type="ARBA" id="ARBA00022989"/>
    </source>
</evidence>
<feature type="transmembrane region" description="Helical" evidence="7">
    <location>
        <begin position="339"/>
        <end position="358"/>
    </location>
</feature>
<evidence type="ECO:0000256" key="7">
    <source>
        <dbReference type="SAM" id="Phobius"/>
    </source>
</evidence>
<dbReference type="PANTHER" id="PTHR23302:SF24">
    <property type="entry name" value="TMC DOMAIN-CONTAINING PROTEIN"/>
    <property type="match status" value="1"/>
</dbReference>
<protein>
    <submittedName>
        <fullName evidence="9">Transmembrane channel-like protein 7</fullName>
    </submittedName>
</protein>
<evidence type="ECO:0000256" key="3">
    <source>
        <dbReference type="ARBA" id="ARBA00022692"/>
    </source>
</evidence>
<keyword evidence="4 7" id="KW-1133">Transmembrane helix</keyword>
<dbReference type="EMBL" id="JAKMXF010000330">
    <property type="protein sequence ID" value="KAI6648476.1"/>
    <property type="molecule type" value="Genomic_DNA"/>
</dbReference>
<sequence length="836" mass="96595">MAEPDNPVSRTPPPVRASSYESRCAKAAKLVRYHTLPEYDDASMKFLVNQAPSQFGWFDQGQSIEDYKKVLLRLSDDKQLEAQLQQDAFLNEIEKNRDETEGPDPVKLTFKKAAQKVINVNAFLSQINQSIQDKINATQYPRRSSFNGVSRYRKCPQVAKMAEVIDCTKRRKWKIIWNKIKIWRRIISAPIHRIEYLIESRFGSSAVSYFVLVKRLILLNLFIGLLSVFIWLPAVLPCPPIILNSTGNDPQVLTCLMPVYSSPIPSFGYDSLLTGRGLDNTSLYLGFYRLNPRWDYKSAYFYTFFISTFSILLYISYFLGQAYIDTYSILNSVRHISSYIANLVFGGWTYTLTNSFSVKSEHNRLRIVLRETVWECSPRHHTQRLFLYSLVDRLFPRCSSRNKHVIYVCCLWTWRVFVWMITLTLLTLGSSLIVITALQRVCTDKIFIYSFIPSLWHSFLELIFSWLTALEFYDTQRKGMVSLIIKHLLMRVISLISIYIVVVYVYFLSRCEGFSSLPFPLCFSGSNSGPVSCLASGCWETEVAKIFHEYLIAQFISSIFIRSVIITLQNLIRIGVFQLIKRCSISSVVPAVIIGWIKGFFNTHFHLPKHVIKVIYIQSLVWSGMLFCPYQHIIGFFGFVLLYFSMFIFTFWNCRISPKHPRTARSNLIYYLIIFCTFFLIMIALNVPLFQFVPSTNCGPFSGTNYYYEFYKDIHLKWVSESLSFVVPRSNCADLTDCFDRLSLVDRKFWDSPATGPLTVVACGILLLYFATLKKKNDEIVQLRKQVLLLAVDRSFYIQGNKHFLSALSQKYLKDRKAQAALSPGTKPKLARQANT</sequence>
<dbReference type="Proteomes" id="UP001165289">
    <property type="component" value="Unassembled WGS sequence"/>
</dbReference>
<dbReference type="GO" id="GO:0008381">
    <property type="term" value="F:mechanosensitive monoatomic ion channel activity"/>
    <property type="evidence" value="ECO:0007669"/>
    <property type="project" value="TreeGrafter"/>
</dbReference>
<comment type="caution">
    <text evidence="9">The sequence shown here is derived from an EMBL/GenBank/DDBJ whole genome shotgun (WGS) entry which is preliminary data.</text>
</comment>
<evidence type="ECO:0000256" key="1">
    <source>
        <dbReference type="ARBA" id="ARBA00004141"/>
    </source>
</evidence>
<feature type="domain" description="TMC" evidence="8">
    <location>
        <begin position="538"/>
        <end position="660"/>
    </location>
</feature>
<evidence type="ECO:0000259" key="8">
    <source>
        <dbReference type="Pfam" id="PF07810"/>
    </source>
</evidence>
<dbReference type="Pfam" id="PF07810">
    <property type="entry name" value="TMC"/>
    <property type="match status" value="1"/>
</dbReference>